<gene>
    <name evidence="4" type="ORF">MM415A00093_0037</name>
    <name evidence="2" type="ORF">MM415B00143_0045</name>
    <name evidence="1" type="ORF">TM448A00087_0067</name>
    <name evidence="3" type="ORF">TM448B00099_0050</name>
</gene>
<sequence length="74" mass="8866">MNDQYAWAHGFCFGYLEKDDTFQIFTVLTCRNCGVQIDEKDAIYYDHARQLCVYCVGDKLRREKQILNEKEFEE</sequence>
<dbReference type="AlphaFoldDB" id="A0A6H1Z9A3"/>
<dbReference type="EMBL" id="MT143973">
    <property type="protein sequence ID" value="QJA44134.1"/>
    <property type="molecule type" value="Genomic_DNA"/>
</dbReference>
<protein>
    <submittedName>
        <fullName evidence="1">Uncharacterized protein</fullName>
    </submittedName>
</protein>
<evidence type="ECO:0000313" key="1">
    <source>
        <dbReference type="EMBL" id="QJA44134.1"/>
    </source>
</evidence>
<evidence type="ECO:0000313" key="4">
    <source>
        <dbReference type="EMBL" id="QJI04544.1"/>
    </source>
</evidence>
<evidence type="ECO:0000313" key="3">
    <source>
        <dbReference type="EMBL" id="QJH93574.1"/>
    </source>
</evidence>
<dbReference type="EMBL" id="MT141577">
    <property type="protein sequence ID" value="QJA67894.1"/>
    <property type="molecule type" value="Genomic_DNA"/>
</dbReference>
<accession>A0A6H1Z9A3</accession>
<dbReference type="EMBL" id="MT145187">
    <property type="protein sequence ID" value="QJI04544.1"/>
    <property type="molecule type" value="Genomic_DNA"/>
</dbReference>
<organism evidence="1">
    <name type="scientific">viral metagenome</name>
    <dbReference type="NCBI Taxonomy" id="1070528"/>
    <lineage>
        <taxon>unclassified sequences</taxon>
        <taxon>metagenomes</taxon>
        <taxon>organismal metagenomes</taxon>
    </lineage>
</organism>
<reference evidence="1" key="1">
    <citation type="submission" date="2020-03" db="EMBL/GenBank/DDBJ databases">
        <title>The deep terrestrial virosphere.</title>
        <authorList>
            <person name="Holmfeldt K."/>
            <person name="Nilsson E."/>
            <person name="Simone D."/>
            <person name="Lopez-Fernandez M."/>
            <person name="Wu X."/>
            <person name="de Brujin I."/>
            <person name="Lundin D."/>
            <person name="Andersson A."/>
            <person name="Bertilsson S."/>
            <person name="Dopson M."/>
        </authorList>
    </citation>
    <scope>NUCLEOTIDE SEQUENCE</scope>
    <source>
        <strain evidence="4">MM415A00093</strain>
        <strain evidence="2">MM415B00143</strain>
        <strain evidence="1">TM448A00087</strain>
        <strain evidence="3">TM448B00099</strain>
    </source>
</reference>
<name>A0A6H1Z9A3_9ZZZZ</name>
<evidence type="ECO:0000313" key="2">
    <source>
        <dbReference type="EMBL" id="QJA67894.1"/>
    </source>
</evidence>
<proteinExistence type="predicted"/>
<dbReference type="EMBL" id="MT144589">
    <property type="protein sequence ID" value="QJH93574.1"/>
    <property type="molecule type" value="Genomic_DNA"/>
</dbReference>